<proteinExistence type="predicted"/>
<comment type="caution">
    <text evidence="1">The sequence shown here is derived from an EMBL/GenBank/DDBJ whole genome shotgun (WGS) entry which is preliminary data.</text>
</comment>
<name>A0ABP9JVD4_9NOCA</name>
<organism evidence="1 2">
    <name type="scientific">Nocardia callitridis</name>
    <dbReference type="NCBI Taxonomy" id="648753"/>
    <lineage>
        <taxon>Bacteria</taxon>
        <taxon>Bacillati</taxon>
        <taxon>Actinomycetota</taxon>
        <taxon>Actinomycetes</taxon>
        <taxon>Mycobacteriales</taxon>
        <taxon>Nocardiaceae</taxon>
        <taxon>Nocardia</taxon>
    </lineage>
</organism>
<evidence type="ECO:0000313" key="2">
    <source>
        <dbReference type="Proteomes" id="UP001500603"/>
    </source>
</evidence>
<dbReference type="Proteomes" id="UP001500603">
    <property type="component" value="Unassembled WGS sequence"/>
</dbReference>
<accession>A0ABP9JVD4</accession>
<protein>
    <submittedName>
        <fullName evidence="1">Uncharacterized protein</fullName>
    </submittedName>
</protein>
<reference evidence="2" key="1">
    <citation type="journal article" date="2019" name="Int. J. Syst. Evol. Microbiol.">
        <title>The Global Catalogue of Microorganisms (GCM) 10K type strain sequencing project: providing services to taxonomists for standard genome sequencing and annotation.</title>
        <authorList>
            <consortium name="The Broad Institute Genomics Platform"/>
            <consortium name="The Broad Institute Genome Sequencing Center for Infectious Disease"/>
            <person name="Wu L."/>
            <person name="Ma J."/>
        </authorList>
    </citation>
    <scope>NUCLEOTIDE SEQUENCE [LARGE SCALE GENOMIC DNA]</scope>
    <source>
        <strain evidence="2">JCM 18298</strain>
    </source>
</reference>
<keyword evidence="2" id="KW-1185">Reference proteome</keyword>
<sequence>MHERFGLSGVQFYEAVYGVMAEGFVDTSAGMVAVERAVFEQAWTAALRHRHFSRYDTGPLPVGRVCREL</sequence>
<evidence type="ECO:0000313" key="1">
    <source>
        <dbReference type="EMBL" id="GAA5044216.1"/>
    </source>
</evidence>
<gene>
    <name evidence="1" type="ORF">GCM10023318_06690</name>
</gene>
<dbReference type="EMBL" id="BAABJM010000001">
    <property type="protein sequence ID" value="GAA5044216.1"/>
    <property type="molecule type" value="Genomic_DNA"/>
</dbReference>